<dbReference type="Proteomes" id="UP000006794">
    <property type="component" value="Chromosome"/>
</dbReference>
<accession>F8D5B3</accession>
<reference evidence="2 3" key="1">
    <citation type="journal article" date="2012" name="Stand. Genomic Sci.">
        <title>Complete genome sequence of Halopiger xanaduensis type strain (SH-6(T)).</title>
        <authorList>
            <person name="Anderson I."/>
            <person name="Tindall B.J."/>
            <person name="Rohde M."/>
            <person name="Lucas S."/>
            <person name="Han J."/>
            <person name="Lapidus A."/>
            <person name="Cheng J.F."/>
            <person name="Goodwin L."/>
            <person name="Pitluck S."/>
            <person name="Peters L."/>
            <person name="Pati A."/>
            <person name="Mikhailova N."/>
            <person name="Pagani I."/>
            <person name="Teshima H."/>
            <person name="Han C."/>
            <person name="Tapia R."/>
            <person name="Land M."/>
            <person name="Woyke T."/>
            <person name="Klenk H.P."/>
            <person name="Kyrpides N."/>
            <person name="Ivanova N."/>
        </authorList>
    </citation>
    <scope>NUCLEOTIDE SEQUENCE [LARGE SCALE GENOMIC DNA]</scope>
    <source>
        <strain evidence="3">DSM 18323 / JCM 14033 / SH-6</strain>
    </source>
</reference>
<dbReference type="HOGENOM" id="CLU_1399726_0_0_2"/>
<dbReference type="AlphaFoldDB" id="F8D5B3"/>
<keyword evidence="3" id="KW-1185">Reference proteome</keyword>
<dbReference type="GeneID" id="71811710"/>
<gene>
    <name evidence="2" type="ordered locus">Halxa_2996</name>
</gene>
<name>F8D5B3_HALXS</name>
<evidence type="ECO:0000256" key="1">
    <source>
        <dbReference type="SAM" id="MobiDB-lite"/>
    </source>
</evidence>
<dbReference type="STRING" id="797210.Halxa_2996"/>
<dbReference type="eggNOG" id="arCOG11878">
    <property type="taxonomic scope" value="Archaea"/>
</dbReference>
<dbReference type="EMBL" id="CP002839">
    <property type="protein sequence ID" value="AEH37612.1"/>
    <property type="molecule type" value="Genomic_DNA"/>
</dbReference>
<evidence type="ECO:0000313" key="2">
    <source>
        <dbReference type="EMBL" id="AEH37612.1"/>
    </source>
</evidence>
<organism evidence="2 3">
    <name type="scientific">Halopiger xanaduensis (strain DSM 18323 / JCM 14033 / SH-6)</name>
    <dbReference type="NCBI Taxonomy" id="797210"/>
    <lineage>
        <taxon>Archaea</taxon>
        <taxon>Methanobacteriati</taxon>
        <taxon>Methanobacteriota</taxon>
        <taxon>Stenosarchaea group</taxon>
        <taxon>Halobacteria</taxon>
        <taxon>Halobacteriales</taxon>
        <taxon>Natrialbaceae</taxon>
        <taxon>Halopiger</taxon>
    </lineage>
</organism>
<protein>
    <submittedName>
        <fullName evidence="2">Uncharacterized protein</fullName>
    </submittedName>
</protein>
<dbReference type="KEGG" id="hxa:Halxa_2996"/>
<dbReference type="RefSeq" id="WP_013880502.1">
    <property type="nucleotide sequence ID" value="NC_015666.1"/>
</dbReference>
<feature type="compositionally biased region" description="Polar residues" evidence="1">
    <location>
        <begin position="59"/>
        <end position="77"/>
    </location>
</feature>
<feature type="region of interest" description="Disordered" evidence="1">
    <location>
        <begin position="41"/>
        <end position="77"/>
    </location>
</feature>
<sequence>MATVHWNRSSTAGRAIRSRTARLERRVLGRTVRSVRAARLADGANRRRRERATVRNRSPDSTLRTDGGSEQSGTDETATIEFLDRETVRIVGDLEETILSLFWWDESGRVGTITEPIGGVDGERTVTVAEAFPEQTFASGPVVTGVEGFTTPGPSVPGTGDVAASNPDLENHVEAVRDEYADAGELEDPFPDAS</sequence>
<evidence type="ECO:0000313" key="3">
    <source>
        <dbReference type="Proteomes" id="UP000006794"/>
    </source>
</evidence>
<proteinExistence type="predicted"/>